<protein>
    <submittedName>
        <fullName evidence="5">AMP-dependent synthetase and ligase</fullName>
    </submittedName>
</protein>
<name>D3FAS2_CONWI</name>
<dbReference type="PANTHER" id="PTHR43767:SF1">
    <property type="entry name" value="NONRIBOSOMAL PEPTIDE SYNTHASE PES1 (EUROFUNG)-RELATED"/>
    <property type="match status" value="1"/>
</dbReference>
<keyword evidence="2 5" id="KW-0436">Ligase</keyword>
<sequence>MSAGTRVAAQPRGDGLTPWPADVAARYRREGWWSGTTCWELLEDAVRHAPERIAVVDGPRRISYAAVEQRALGIAGGLRDHGLERGDRVVVQLPNRLAFVELTLALLRIGALPVMALPAHRDHEIGHLLALSGAVAYAGPRRHRSFDHVAMAGRLRADAPALRLLLCDEPADGAVDLEALAAVGRAADASDPAPAPGDVALLLLSGGTTGLPKLIPRTHDDYVYNARASAELCGFDASTVYLVALPASHNFPLACPGILGALAVGGRVVLTEDAAPAAALPLIEREHVTATALVPALLLRWLESPLRERADLGSLRLVQVGGARLAAEVARRVRLQLGATLQQVFGMAEGLLNYTRLDDPEEVLAETQGRPLCPGDELRIVDPDGRTVADGEEGELHVRGPYTLRGYYRAAEHNARAFTPDGYYRTGDVVRWHASGNLVVAGRAKDLINRGGEKISAEEIENLILGHAAVETCAAVAMPDEEVGERTCAYVVVRDGHTLDLPALVAFLRERRIASFKLPERLEVVRELPLTNVGKVDKQALRTAIRARLARERAGDDAGAGAEAAR</sequence>
<dbReference type="GO" id="GO:0016878">
    <property type="term" value="F:acid-thiol ligase activity"/>
    <property type="evidence" value="ECO:0007669"/>
    <property type="project" value="UniProtKB-ARBA"/>
</dbReference>
<dbReference type="Pfam" id="PF13193">
    <property type="entry name" value="AMP-binding_C"/>
    <property type="match status" value="1"/>
</dbReference>
<reference evidence="5 6" key="1">
    <citation type="journal article" date="2010" name="Stand. Genomic Sci.">
        <title>Complete genome sequence of Conexibacter woesei type strain (ID131577).</title>
        <authorList>
            <person name="Pukall R."/>
            <person name="Lapidus A."/>
            <person name="Glavina Del Rio T."/>
            <person name="Copeland A."/>
            <person name="Tice H."/>
            <person name="Cheng J.-F."/>
            <person name="Lucas S."/>
            <person name="Chen F."/>
            <person name="Nolan M."/>
            <person name="Bruce D."/>
            <person name="Goodwin L."/>
            <person name="Pitluck S."/>
            <person name="Mavromatis K."/>
            <person name="Ivanova N."/>
            <person name="Ovchinnikova G."/>
            <person name="Pati A."/>
            <person name="Chen A."/>
            <person name="Palaniappan K."/>
            <person name="Land M."/>
            <person name="Hauser L."/>
            <person name="Chang Y.-J."/>
            <person name="Jeffries C.D."/>
            <person name="Chain P."/>
            <person name="Meincke L."/>
            <person name="Sims D."/>
            <person name="Brettin T."/>
            <person name="Detter J.C."/>
            <person name="Rohde M."/>
            <person name="Goeker M."/>
            <person name="Bristow J."/>
            <person name="Eisen J.A."/>
            <person name="Markowitz V."/>
            <person name="Kyrpides N.C."/>
            <person name="Klenk H.-P."/>
            <person name="Hugenholtz P."/>
        </authorList>
    </citation>
    <scope>NUCLEOTIDE SEQUENCE [LARGE SCALE GENOMIC DNA]</scope>
    <source>
        <strain evidence="6">DSM 14684 / CIP 108061 / JCM 11494 / NBRC 100937 / ID131577</strain>
    </source>
</reference>
<dbReference type="FunFam" id="3.30.300.30:FF:000008">
    <property type="entry name" value="2,3-dihydroxybenzoate-AMP ligase"/>
    <property type="match status" value="1"/>
</dbReference>
<dbReference type="FunFam" id="3.40.50.980:FF:000003">
    <property type="entry name" value="Vibriobactin-specific 2,3-dihydroxybenzoate-AMP ligase"/>
    <property type="match status" value="1"/>
</dbReference>
<evidence type="ECO:0000256" key="2">
    <source>
        <dbReference type="ARBA" id="ARBA00022598"/>
    </source>
</evidence>
<gene>
    <name evidence="5" type="ordered locus">Cwoe_2816</name>
</gene>
<evidence type="ECO:0000256" key="1">
    <source>
        <dbReference type="ARBA" id="ARBA00006432"/>
    </source>
</evidence>
<dbReference type="RefSeq" id="WP_012934286.1">
    <property type="nucleotide sequence ID" value="NC_013739.1"/>
</dbReference>
<reference evidence="6" key="2">
    <citation type="submission" date="2010-01" db="EMBL/GenBank/DDBJ databases">
        <title>The complete genome of Conexibacter woesei DSM 14684.</title>
        <authorList>
            <consortium name="US DOE Joint Genome Institute (JGI-PGF)"/>
            <person name="Lucas S."/>
            <person name="Copeland A."/>
            <person name="Lapidus A."/>
            <person name="Glavina del Rio T."/>
            <person name="Dalin E."/>
            <person name="Tice H."/>
            <person name="Bruce D."/>
            <person name="Goodwin L."/>
            <person name="Pitluck S."/>
            <person name="Kyrpides N."/>
            <person name="Mavromatis K."/>
            <person name="Ivanova N."/>
            <person name="Mikhailova N."/>
            <person name="Chertkov O."/>
            <person name="Brettin T."/>
            <person name="Detter J.C."/>
            <person name="Han C."/>
            <person name="Larimer F."/>
            <person name="Land M."/>
            <person name="Hauser L."/>
            <person name="Markowitz V."/>
            <person name="Cheng J.-F."/>
            <person name="Hugenholtz P."/>
            <person name="Woyke T."/>
            <person name="Wu D."/>
            <person name="Pukall R."/>
            <person name="Steenblock K."/>
            <person name="Schneider S."/>
            <person name="Klenk H.-P."/>
            <person name="Eisen J.A."/>
        </authorList>
    </citation>
    <scope>NUCLEOTIDE SEQUENCE [LARGE SCALE GENOMIC DNA]</scope>
    <source>
        <strain evidence="6">DSM 14684 / CIP 108061 / JCM 11494 / NBRC 100937 / ID131577</strain>
    </source>
</reference>
<dbReference type="eggNOG" id="COG1021">
    <property type="taxonomic scope" value="Bacteria"/>
</dbReference>
<evidence type="ECO:0000313" key="5">
    <source>
        <dbReference type="EMBL" id="ADB51235.1"/>
    </source>
</evidence>
<dbReference type="FunFam" id="2.30.38.10:FF:000003">
    <property type="entry name" value="Vibriobactin-specific 2,3-dihydroxybenzoate-AMP ligase"/>
    <property type="match status" value="1"/>
</dbReference>
<dbReference type="InterPro" id="IPR050237">
    <property type="entry name" value="ATP-dep_AMP-bd_enzyme"/>
</dbReference>
<dbReference type="KEGG" id="cwo:Cwoe_2816"/>
<keyword evidence="6" id="KW-1185">Reference proteome</keyword>
<dbReference type="AlphaFoldDB" id="D3FAS2"/>
<comment type="similarity">
    <text evidence="1">Belongs to the ATP-dependent AMP-binding enzyme family.</text>
</comment>
<accession>D3FAS2</accession>
<feature type="domain" description="AMP-binding enzyme C-terminal" evidence="4">
    <location>
        <begin position="459"/>
        <end position="535"/>
    </location>
</feature>
<dbReference type="EMBL" id="CP001854">
    <property type="protein sequence ID" value="ADB51235.1"/>
    <property type="molecule type" value="Genomic_DNA"/>
</dbReference>
<dbReference type="InterPro" id="IPR020845">
    <property type="entry name" value="AMP-binding_CS"/>
</dbReference>
<organism evidence="5 6">
    <name type="scientific">Conexibacter woesei (strain DSM 14684 / CCUG 47730 / CIP 108061 / JCM 11494 / NBRC 100937 / ID131577)</name>
    <dbReference type="NCBI Taxonomy" id="469383"/>
    <lineage>
        <taxon>Bacteria</taxon>
        <taxon>Bacillati</taxon>
        <taxon>Actinomycetota</taxon>
        <taxon>Thermoleophilia</taxon>
        <taxon>Solirubrobacterales</taxon>
        <taxon>Conexibacteraceae</taxon>
        <taxon>Conexibacter</taxon>
    </lineage>
</organism>
<dbReference type="InterPro" id="IPR025110">
    <property type="entry name" value="AMP-bd_C"/>
</dbReference>
<dbReference type="HOGENOM" id="CLU_000022_59_7_11"/>
<dbReference type="Gene3D" id="3.40.50.980">
    <property type="match status" value="2"/>
</dbReference>
<dbReference type="InterPro" id="IPR045851">
    <property type="entry name" value="AMP-bd_C_sf"/>
</dbReference>
<dbReference type="SUPFAM" id="SSF56801">
    <property type="entry name" value="Acetyl-CoA synthetase-like"/>
    <property type="match status" value="1"/>
</dbReference>
<proteinExistence type="inferred from homology"/>
<evidence type="ECO:0000259" key="3">
    <source>
        <dbReference type="Pfam" id="PF00501"/>
    </source>
</evidence>
<dbReference type="Gene3D" id="3.30.300.30">
    <property type="match status" value="1"/>
</dbReference>
<feature type="domain" description="AMP-dependent synthetase/ligase" evidence="3">
    <location>
        <begin position="42"/>
        <end position="408"/>
    </location>
</feature>
<evidence type="ECO:0000259" key="4">
    <source>
        <dbReference type="Pfam" id="PF13193"/>
    </source>
</evidence>
<dbReference type="Pfam" id="PF00501">
    <property type="entry name" value="AMP-binding"/>
    <property type="match status" value="1"/>
</dbReference>
<dbReference type="OrthoDB" id="9803968at2"/>
<dbReference type="Proteomes" id="UP000008229">
    <property type="component" value="Chromosome"/>
</dbReference>
<dbReference type="STRING" id="469383.Cwoe_2816"/>
<dbReference type="PANTHER" id="PTHR43767">
    <property type="entry name" value="LONG-CHAIN-FATTY-ACID--COA LIGASE"/>
    <property type="match status" value="1"/>
</dbReference>
<evidence type="ECO:0000313" key="6">
    <source>
        <dbReference type="Proteomes" id="UP000008229"/>
    </source>
</evidence>
<dbReference type="PROSITE" id="PS00455">
    <property type="entry name" value="AMP_BINDING"/>
    <property type="match status" value="1"/>
</dbReference>
<dbReference type="Gene3D" id="2.30.38.10">
    <property type="entry name" value="Luciferase, Domain 3"/>
    <property type="match status" value="1"/>
</dbReference>
<dbReference type="InterPro" id="IPR000873">
    <property type="entry name" value="AMP-dep_synth/lig_dom"/>
</dbReference>